<gene>
    <name evidence="6" type="ORF">SS50377_16163</name>
    <name evidence="7" type="ORF">SS50377_21077</name>
</gene>
<dbReference type="PANTHER" id="PTHR12241">
    <property type="entry name" value="TUBULIN POLYGLUTAMYLASE"/>
    <property type="match status" value="1"/>
</dbReference>
<keyword evidence="3" id="KW-0067">ATP-binding</keyword>
<organism evidence="6">
    <name type="scientific">Spironucleus salmonicida</name>
    <dbReference type="NCBI Taxonomy" id="348837"/>
    <lineage>
        <taxon>Eukaryota</taxon>
        <taxon>Metamonada</taxon>
        <taxon>Diplomonadida</taxon>
        <taxon>Hexamitidae</taxon>
        <taxon>Hexamitinae</taxon>
        <taxon>Spironucleus</taxon>
    </lineage>
</organism>
<evidence type="ECO:0000256" key="2">
    <source>
        <dbReference type="ARBA" id="ARBA00022741"/>
    </source>
</evidence>
<evidence type="ECO:0000313" key="8">
    <source>
        <dbReference type="Proteomes" id="UP000018208"/>
    </source>
</evidence>
<dbReference type="OrthoDB" id="443277at2759"/>
<dbReference type="GO" id="GO:0000226">
    <property type="term" value="P:microtubule cytoskeleton organization"/>
    <property type="evidence" value="ECO:0007669"/>
    <property type="project" value="TreeGrafter"/>
</dbReference>
<evidence type="ECO:0000256" key="4">
    <source>
        <dbReference type="ARBA" id="ARBA00041448"/>
    </source>
</evidence>
<sequence length="498" mass="56900">MSQLFTSDSEIEKIDSIVSCIQKSGIPKNANIVRFAHLVDPEVKGLDLPSKLKVYYAGPLSLIVKQTFDKAGFISTRDQTLKFNVCWGAPKPMEWYQTLAPGQIINQWPGSAALGNKGVMARCGNTANKRDERFDVWQKTFVLPSDSVSLQREMVDYPLKWFIYKPVNANRGEGIKLVRSGDRIDFTKDVVVQHYMKNPLLVNSRKFDLRIYVLITSIDPLVIYVYKKGLARFASKTYEKPSRANKRQNHIHLTNFSQNKGEVTDFPTKIELHDILTILSQNPQLFDEKASVSTDNIYEKLLNEIHRTVRLGILAAEPKLYQAAHQAQCAHSFPRRCFGLYGFDIIFDVLGNPKLLEMNISPSTETSTDIDLEIKSKLIIDIMDLVGVNVPKLIPQFGVNNGSQRSNYLPKAKGFLGFQLEAGELKYSNQTNFQKKLDTEDLTRFEKRVLQQIIDEQTRLGDFQRLLPDQGYRSYYESERYLNNLVECFVEYGLKGEL</sequence>
<reference evidence="6 7" key="1">
    <citation type="journal article" date="2014" name="PLoS Genet.">
        <title>The Genome of Spironucleus salmonicida Highlights a Fish Pathogen Adapted to Fluctuating Environments.</title>
        <authorList>
            <person name="Xu F."/>
            <person name="Jerlstrom-Hultqvist J."/>
            <person name="Einarsson E."/>
            <person name="Astvaldsson A."/>
            <person name="Svard S.G."/>
            <person name="Andersson J.O."/>
        </authorList>
    </citation>
    <scope>NUCLEOTIDE SEQUENCE</scope>
    <source>
        <strain evidence="7">ATCC 50377</strain>
    </source>
</reference>
<dbReference type="PANTHER" id="PTHR12241:SF145">
    <property type="entry name" value="TUBULIN POLYGLUTAMYLASE TTLL5"/>
    <property type="match status" value="1"/>
</dbReference>
<name>V6LHT3_9EUKA</name>
<proteinExistence type="predicted"/>
<keyword evidence="1 6" id="KW-0436">Ligase</keyword>
<reference evidence="7" key="2">
    <citation type="submission" date="2020-12" db="EMBL/GenBank/DDBJ databases">
        <title>New Spironucleus salmonicida genome in near-complete chromosomes.</title>
        <authorList>
            <person name="Xu F."/>
            <person name="Kurt Z."/>
            <person name="Jimenez-Gonzalez A."/>
            <person name="Astvaldsson A."/>
            <person name="Andersson J.O."/>
            <person name="Svard S.G."/>
        </authorList>
    </citation>
    <scope>NUCLEOTIDE SEQUENCE</scope>
    <source>
        <strain evidence="7">ATCC 50377</strain>
    </source>
</reference>
<keyword evidence="2" id="KW-0547">Nucleotide-binding</keyword>
<dbReference type="Pfam" id="PF03133">
    <property type="entry name" value="TTL"/>
    <property type="match status" value="1"/>
</dbReference>
<evidence type="ECO:0000313" key="6">
    <source>
        <dbReference type="EMBL" id="EST43863.1"/>
    </source>
</evidence>
<evidence type="ECO:0000256" key="3">
    <source>
        <dbReference type="ARBA" id="ARBA00022840"/>
    </source>
</evidence>
<dbReference type="EMBL" id="AUWU02000001">
    <property type="protein sequence ID" value="KAH0577723.1"/>
    <property type="molecule type" value="Genomic_DNA"/>
</dbReference>
<keyword evidence="8" id="KW-1185">Reference proteome</keyword>
<dbReference type="InterPro" id="IPR004344">
    <property type="entry name" value="TTL/TTLL_fam"/>
</dbReference>
<dbReference type="SUPFAM" id="SSF56059">
    <property type="entry name" value="Glutathione synthetase ATP-binding domain-like"/>
    <property type="match status" value="1"/>
</dbReference>
<protein>
    <recommendedName>
        <fullName evidence="4">Tubulin--tyrosine ligase-like protein 5</fullName>
    </recommendedName>
</protein>
<dbReference type="AlphaFoldDB" id="V6LHT3"/>
<accession>V6LHT3</accession>
<dbReference type="Gene3D" id="3.30.470.20">
    <property type="entry name" value="ATP-grasp fold, B domain"/>
    <property type="match status" value="1"/>
</dbReference>
<dbReference type="GO" id="GO:0070740">
    <property type="term" value="F:tubulin-glutamic acid ligase activity"/>
    <property type="evidence" value="ECO:0007669"/>
    <property type="project" value="TreeGrafter"/>
</dbReference>
<evidence type="ECO:0000256" key="1">
    <source>
        <dbReference type="ARBA" id="ARBA00022598"/>
    </source>
</evidence>
<dbReference type="Proteomes" id="UP000018208">
    <property type="component" value="Unassembled WGS sequence"/>
</dbReference>
<dbReference type="PROSITE" id="PS51221">
    <property type="entry name" value="TTL"/>
    <property type="match status" value="1"/>
</dbReference>
<evidence type="ECO:0000313" key="7">
    <source>
        <dbReference type="EMBL" id="KAH0577723.1"/>
    </source>
</evidence>
<dbReference type="EMBL" id="KI546130">
    <property type="protein sequence ID" value="EST43863.1"/>
    <property type="molecule type" value="Genomic_DNA"/>
</dbReference>
<dbReference type="VEuPathDB" id="GiardiaDB:SS50377_21077"/>
<dbReference type="GO" id="GO:0015631">
    <property type="term" value="F:tubulin binding"/>
    <property type="evidence" value="ECO:0007669"/>
    <property type="project" value="TreeGrafter"/>
</dbReference>
<dbReference type="GO" id="GO:0005524">
    <property type="term" value="F:ATP binding"/>
    <property type="evidence" value="ECO:0007669"/>
    <property type="project" value="UniProtKB-KW"/>
</dbReference>
<evidence type="ECO:0000256" key="5">
    <source>
        <dbReference type="ARBA" id="ARBA00049274"/>
    </source>
</evidence>
<dbReference type="GO" id="GO:0036064">
    <property type="term" value="C:ciliary basal body"/>
    <property type="evidence" value="ECO:0007669"/>
    <property type="project" value="TreeGrafter"/>
</dbReference>
<comment type="catalytic activity">
    <reaction evidence="5">
        <text>L-glutamyl-[protein] + L-glutamate + ATP = gamma-L-glutamyl-L-glutamyl-[protein] + ADP + phosphate + H(+)</text>
        <dbReference type="Rhea" id="RHEA:60144"/>
        <dbReference type="Rhea" id="RHEA-COMP:10208"/>
        <dbReference type="Rhea" id="RHEA-COMP:15517"/>
        <dbReference type="ChEBI" id="CHEBI:15378"/>
        <dbReference type="ChEBI" id="CHEBI:29973"/>
        <dbReference type="ChEBI" id="CHEBI:29985"/>
        <dbReference type="ChEBI" id="CHEBI:30616"/>
        <dbReference type="ChEBI" id="CHEBI:43474"/>
        <dbReference type="ChEBI" id="CHEBI:143622"/>
        <dbReference type="ChEBI" id="CHEBI:456216"/>
    </reaction>
    <physiologicalReaction direction="left-to-right" evidence="5">
        <dbReference type="Rhea" id="RHEA:60145"/>
    </physiologicalReaction>
</comment>